<dbReference type="PANTHER" id="PTHR34273:SF2">
    <property type="entry name" value="METHYLTHIORIBOSE KINASE"/>
    <property type="match status" value="1"/>
</dbReference>
<dbReference type="OrthoDB" id="7326703at2"/>
<dbReference type="PANTHER" id="PTHR34273">
    <property type="entry name" value="METHYLTHIORIBOSE KINASE"/>
    <property type="match status" value="1"/>
</dbReference>
<keyword evidence="5" id="KW-0067">ATP-binding</keyword>
<dbReference type="InterPro" id="IPR002575">
    <property type="entry name" value="Aminoglycoside_PTrfase"/>
</dbReference>
<organism evidence="7 8">
    <name type="scientific">Rhodopila globiformis</name>
    <name type="common">Rhodopseudomonas globiformis</name>
    <dbReference type="NCBI Taxonomy" id="1071"/>
    <lineage>
        <taxon>Bacteria</taxon>
        <taxon>Pseudomonadati</taxon>
        <taxon>Pseudomonadota</taxon>
        <taxon>Alphaproteobacteria</taxon>
        <taxon>Acetobacterales</taxon>
        <taxon>Acetobacteraceae</taxon>
        <taxon>Rhodopila</taxon>
    </lineage>
</organism>
<name>A0A2S6NKS7_RHOGL</name>
<dbReference type="InterPro" id="IPR011009">
    <property type="entry name" value="Kinase-like_dom_sf"/>
</dbReference>
<accession>A0A2S6NKS7</accession>
<dbReference type="Gene3D" id="3.30.200.20">
    <property type="entry name" value="Phosphorylase Kinase, domain 1"/>
    <property type="match status" value="1"/>
</dbReference>
<keyword evidence="3" id="KW-0547">Nucleotide-binding</keyword>
<comment type="caution">
    <text evidence="7">The sequence shown here is derived from an EMBL/GenBank/DDBJ whole genome shotgun (WGS) entry which is preliminary data.</text>
</comment>
<dbReference type="Gene3D" id="3.90.1200.10">
    <property type="match status" value="1"/>
</dbReference>
<dbReference type="Proteomes" id="UP000239724">
    <property type="component" value="Unassembled WGS sequence"/>
</dbReference>
<evidence type="ECO:0000256" key="1">
    <source>
        <dbReference type="ARBA" id="ARBA00010165"/>
    </source>
</evidence>
<dbReference type="RefSeq" id="WP_104518163.1">
    <property type="nucleotide sequence ID" value="NZ_NHRY01000070.1"/>
</dbReference>
<dbReference type="AlphaFoldDB" id="A0A2S6NKS7"/>
<evidence type="ECO:0000256" key="2">
    <source>
        <dbReference type="ARBA" id="ARBA00022679"/>
    </source>
</evidence>
<proteinExistence type="inferred from homology"/>
<gene>
    <name evidence="7" type="ORF">CCS01_07155</name>
</gene>
<reference evidence="7 8" key="1">
    <citation type="journal article" date="2018" name="Arch. Microbiol.">
        <title>New insights into the metabolic potential of the phototrophic purple bacterium Rhodopila globiformis DSM 161(T) from its draft genome sequence and evidence for a vanadium-dependent nitrogenase.</title>
        <authorList>
            <person name="Imhoff J.F."/>
            <person name="Rahn T."/>
            <person name="Kunzel S."/>
            <person name="Neulinger S.C."/>
        </authorList>
    </citation>
    <scope>NUCLEOTIDE SEQUENCE [LARGE SCALE GENOMIC DNA]</scope>
    <source>
        <strain evidence="7 8">DSM 161</strain>
    </source>
</reference>
<evidence type="ECO:0000313" key="7">
    <source>
        <dbReference type="EMBL" id="PPQ35640.1"/>
    </source>
</evidence>
<evidence type="ECO:0000259" key="6">
    <source>
        <dbReference type="Pfam" id="PF01636"/>
    </source>
</evidence>
<sequence>MSTTPPAGILAALERMHLLHGASPPGEPLAGGVSSDIWRIDLPSGPVCVKRALAKLRVSADWQAPVERNLYEARWMQVANQAVPGVTPALLGQDAATGTLAMAYLPADRYPLWKGKLRDGQVDPAFAAAAARALVRIHAATAAQPSLAADFPTDRIFHDIRLEPYLTQSGRAHPDLAGRMQALIETTQRNKHALVHGDISPKNILSGPDGPVFLDAECAWWGDPAFDLAFCQNHLLLKCLWVPSKRDALLACFRAMTAAYLPQVSWEPPAAFEARAAHLLPALLLARVDGKSPVEYITTDADRHTVRKVARRLLLAPADGLADVVRAWEEEIVR</sequence>
<dbReference type="EMBL" id="NHRY01000070">
    <property type="protein sequence ID" value="PPQ35640.1"/>
    <property type="molecule type" value="Genomic_DNA"/>
</dbReference>
<keyword evidence="8" id="KW-1185">Reference proteome</keyword>
<dbReference type="GO" id="GO:0005524">
    <property type="term" value="F:ATP binding"/>
    <property type="evidence" value="ECO:0007669"/>
    <property type="project" value="UniProtKB-KW"/>
</dbReference>
<dbReference type="GO" id="GO:0016301">
    <property type="term" value="F:kinase activity"/>
    <property type="evidence" value="ECO:0007669"/>
    <property type="project" value="UniProtKB-KW"/>
</dbReference>
<protein>
    <submittedName>
        <fullName evidence="7">Aminoglycoside phosphotransferase</fullName>
    </submittedName>
</protein>
<evidence type="ECO:0000256" key="3">
    <source>
        <dbReference type="ARBA" id="ARBA00022741"/>
    </source>
</evidence>
<keyword evidence="4" id="KW-0418">Kinase</keyword>
<dbReference type="SUPFAM" id="SSF56112">
    <property type="entry name" value="Protein kinase-like (PK-like)"/>
    <property type="match status" value="1"/>
</dbReference>
<feature type="domain" description="Aminoglycoside phosphotransferase" evidence="6">
    <location>
        <begin position="27"/>
        <end position="234"/>
    </location>
</feature>
<evidence type="ECO:0000256" key="4">
    <source>
        <dbReference type="ARBA" id="ARBA00022777"/>
    </source>
</evidence>
<dbReference type="Pfam" id="PF01636">
    <property type="entry name" value="APH"/>
    <property type="match status" value="1"/>
</dbReference>
<evidence type="ECO:0000256" key="5">
    <source>
        <dbReference type="ARBA" id="ARBA00022840"/>
    </source>
</evidence>
<keyword evidence="2 7" id="KW-0808">Transferase</keyword>
<comment type="similarity">
    <text evidence="1">Belongs to the methylthioribose kinase family.</text>
</comment>
<evidence type="ECO:0000313" key="8">
    <source>
        <dbReference type="Proteomes" id="UP000239724"/>
    </source>
</evidence>